<dbReference type="EMBL" id="BPLR01009393">
    <property type="protein sequence ID" value="GIY31558.1"/>
    <property type="molecule type" value="Genomic_DNA"/>
</dbReference>
<evidence type="ECO:0000313" key="2">
    <source>
        <dbReference type="EMBL" id="GIY31558.1"/>
    </source>
</evidence>
<comment type="caution">
    <text evidence="2">The sequence shown here is derived from an EMBL/GenBank/DDBJ whole genome shotgun (WGS) entry which is preliminary data.</text>
</comment>
<reference evidence="2 3" key="1">
    <citation type="submission" date="2021-06" db="EMBL/GenBank/DDBJ databases">
        <title>Caerostris extrusa draft genome.</title>
        <authorList>
            <person name="Kono N."/>
            <person name="Arakawa K."/>
        </authorList>
    </citation>
    <scope>NUCLEOTIDE SEQUENCE [LARGE SCALE GENOMIC DNA]</scope>
</reference>
<dbReference type="AlphaFoldDB" id="A0AAV4SB86"/>
<protein>
    <submittedName>
        <fullName evidence="2">Uncharacterized protein</fullName>
    </submittedName>
</protein>
<feature type="compositionally biased region" description="Acidic residues" evidence="1">
    <location>
        <begin position="81"/>
        <end position="90"/>
    </location>
</feature>
<gene>
    <name evidence="2" type="ORF">CEXT_83011</name>
</gene>
<organism evidence="2 3">
    <name type="scientific">Caerostris extrusa</name>
    <name type="common">Bark spider</name>
    <name type="synonym">Caerostris bankana</name>
    <dbReference type="NCBI Taxonomy" id="172846"/>
    <lineage>
        <taxon>Eukaryota</taxon>
        <taxon>Metazoa</taxon>
        <taxon>Ecdysozoa</taxon>
        <taxon>Arthropoda</taxon>
        <taxon>Chelicerata</taxon>
        <taxon>Arachnida</taxon>
        <taxon>Araneae</taxon>
        <taxon>Araneomorphae</taxon>
        <taxon>Entelegynae</taxon>
        <taxon>Araneoidea</taxon>
        <taxon>Araneidae</taxon>
        <taxon>Caerostris</taxon>
    </lineage>
</organism>
<evidence type="ECO:0000313" key="3">
    <source>
        <dbReference type="Proteomes" id="UP001054945"/>
    </source>
</evidence>
<keyword evidence="3" id="KW-1185">Reference proteome</keyword>
<sequence length="127" mass="13833">MNHTKRQLTECRHMMKCQAPHEITVISRHQFHLLDSWIARGRRKPFKSRGWRKGGHRIHPQPPKVGASSVAKPLPGLGECGEMDGEEEDSASGVPRSVSAGGSVVGPVDDEARASVGISDCLRELGC</sequence>
<dbReference type="Proteomes" id="UP001054945">
    <property type="component" value="Unassembled WGS sequence"/>
</dbReference>
<accession>A0AAV4SB86</accession>
<proteinExistence type="predicted"/>
<name>A0AAV4SB86_CAEEX</name>
<feature type="compositionally biased region" description="Basic residues" evidence="1">
    <location>
        <begin position="46"/>
        <end position="59"/>
    </location>
</feature>
<evidence type="ECO:0000256" key="1">
    <source>
        <dbReference type="SAM" id="MobiDB-lite"/>
    </source>
</evidence>
<feature type="region of interest" description="Disordered" evidence="1">
    <location>
        <begin position="46"/>
        <end position="108"/>
    </location>
</feature>
<feature type="compositionally biased region" description="Low complexity" evidence="1">
    <location>
        <begin position="91"/>
        <end position="107"/>
    </location>
</feature>